<dbReference type="EMBL" id="LJCO01000075">
    <property type="protein sequence ID" value="KPV42534.1"/>
    <property type="molecule type" value="Genomic_DNA"/>
</dbReference>
<reference evidence="5 6" key="1">
    <citation type="submission" date="2015-09" db="EMBL/GenBank/DDBJ databases">
        <title>Draft genome sequence of Alicyclobacillus ferrooxydans DSM 22381.</title>
        <authorList>
            <person name="Hemp J."/>
        </authorList>
    </citation>
    <scope>NUCLEOTIDE SEQUENCE [LARGE SCALE GENOMIC DNA]</scope>
    <source>
        <strain evidence="5 6">TC-34</strain>
    </source>
</reference>
<evidence type="ECO:0000256" key="1">
    <source>
        <dbReference type="ARBA" id="ARBA00001946"/>
    </source>
</evidence>
<comment type="similarity">
    <text evidence="3">Belongs to the Nudix hydrolase family.</text>
</comment>
<keyword evidence="2 3" id="KW-0378">Hydrolase</keyword>
<dbReference type="RefSeq" id="WP_054970368.1">
    <property type="nucleotide sequence ID" value="NZ_LJCO01000075.1"/>
</dbReference>
<dbReference type="PROSITE" id="PS00893">
    <property type="entry name" value="NUDIX_BOX"/>
    <property type="match status" value="1"/>
</dbReference>
<sequence>MADYIMDLRKAVGSRPLIVPGSVVIIYDDKRRVLLHRRSDNGCWGFPGGVMEIGESFEDTARREAFEETGLSVGKLTLLGLLSGKDTFYEYPNGHQVYDATAVYATSDVTGVFQAVGSESLDINYFDLGDLPQNISPPDEAIFHKFVLHVDE</sequence>
<dbReference type="InterPro" id="IPR000086">
    <property type="entry name" value="NUDIX_hydrolase_dom"/>
</dbReference>
<dbReference type="Pfam" id="PF00293">
    <property type="entry name" value="NUDIX"/>
    <property type="match status" value="1"/>
</dbReference>
<dbReference type="PATRIC" id="fig|471514.4.peg.3885"/>
<organism evidence="5 6">
    <name type="scientific">Alicyclobacillus ferrooxydans</name>
    <dbReference type="NCBI Taxonomy" id="471514"/>
    <lineage>
        <taxon>Bacteria</taxon>
        <taxon>Bacillati</taxon>
        <taxon>Bacillota</taxon>
        <taxon>Bacilli</taxon>
        <taxon>Bacillales</taxon>
        <taxon>Alicyclobacillaceae</taxon>
        <taxon>Alicyclobacillus</taxon>
    </lineage>
</organism>
<dbReference type="PROSITE" id="PS51462">
    <property type="entry name" value="NUDIX"/>
    <property type="match status" value="1"/>
</dbReference>
<evidence type="ECO:0000256" key="3">
    <source>
        <dbReference type="RuleBase" id="RU003476"/>
    </source>
</evidence>
<dbReference type="InterPro" id="IPR020476">
    <property type="entry name" value="Nudix_hydrolase"/>
</dbReference>
<dbReference type="AlphaFoldDB" id="A0A0P9CAU7"/>
<dbReference type="SUPFAM" id="SSF55811">
    <property type="entry name" value="Nudix"/>
    <property type="match status" value="1"/>
</dbReference>
<proteinExistence type="inferred from homology"/>
<dbReference type="STRING" id="471514.AN477_16965"/>
<dbReference type="CDD" id="cd04677">
    <property type="entry name" value="NUDIX_Hydrolase"/>
    <property type="match status" value="1"/>
</dbReference>
<evidence type="ECO:0000313" key="6">
    <source>
        <dbReference type="Proteomes" id="UP000050482"/>
    </source>
</evidence>
<evidence type="ECO:0000313" key="5">
    <source>
        <dbReference type="EMBL" id="KPV42534.1"/>
    </source>
</evidence>
<accession>A0A0P9CAU7</accession>
<dbReference type="PANTHER" id="PTHR43046">
    <property type="entry name" value="GDP-MANNOSE MANNOSYL HYDROLASE"/>
    <property type="match status" value="1"/>
</dbReference>
<dbReference type="Proteomes" id="UP000050482">
    <property type="component" value="Unassembled WGS sequence"/>
</dbReference>
<protein>
    <recommendedName>
        <fullName evidence="4">Nudix hydrolase domain-containing protein</fullName>
    </recommendedName>
</protein>
<dbReference type="GO" id="GO:0016787">
    <property type="term" value="F:hydrolase activity"/>
    <property type="evidence" value="ECO:0007669"/>
    <property type="project" value="UniProtKB-KW"/>
</dbReference>
<name>A0A0P9CAU7_9BACL</name>
<dbReference type="InterPro" id="IPR020084">
    <property type="entry name" value="NUDIX_hydrolase_CS"/>
</dbReference>
<comment type="caution">
    <text evidence="5">The sequence shown here is derived from an EMBL/GenBank/DDBJ whole genome shotgun (WGS) entry which is preliminary data.</text>
</comment>
<dbReference type="PANTHER" id="PTHR43046:SF2">
    <property type="entry name" value="8-OXO-DGTP DIPHOSPHATASE-RELATED"/>
    <property type="match status" value="1"/>
</dbReference>
<dbReference type="PRINTS" id="PR00502">
    <property type="entry name" value="NUDIXFAMILY"/>
</dbReference>
<dbReference type="InterPro" id="IPR015797">
    <property type="entry name" value="NUDIX_hydrolase-like_dom_sf"/>
</dbReference>
<evidence type="ECO:0000259" key="4">
    <source>
        <dbReference type="PROSITE" id="PS51462"/>
    </source>
</evidence>
<dbReference type="Gene3D" id="3.90.79.10">
    <property type="entry name" value="Nucleoside Triphosphate Pyrophosphohydrolase"/>
    <property type="match status" value="1"/>
</dbReference>
<feature type="domain" description="Nudix hydrolase" evidence="4">
    <location>
        <begin position="16"/>
        <end position="148"/>
    </location>
</feature>
<keyword evidence="6" id="KW-1185">Reference proteome</keyword>
<dbReference type="OrthoDB" id="9787476at2"/>
<gene>
    <name evidence="5" type="ORF">AN477_16965</name>
</gene>
<evidence type="ECO:0000256" key="2">
    <source>
        <dbReference type="ARBA" id="ARBA00022801"/>
    </source>
</evidence>
<comment type="cofactor">
    <cofactor evidence="1">
        <name>Mg(2+)</name>
        <dbReference type="ChEBI" id="CHEBI:18420"/>
    </cofactor>
</comment>